<dbReference type="InterPro" id="IPR029050">
    <property type="entry name" value="Immunoprotect_excell_Ig-like"/>
</dbReference>
<gene>
    <name evidence="4" type="ORF">BST13_12990</name>
</gene>
<keyword evidence="5" id="KW-1185">Reference proteome</keyword>
<name>A0A1X0B0W0_9MYCO</name>
<dbReference type="InterPro" id="IPR015250">
    <property type="entry name" value="MPT63-like"/>
</dbReference>
<dbReference type="RefSeq" id="WP_158087149.1">
    <property type="nucleotide sequence ID" value="NZ_MVHF01000010.1"/>
</dbReference>
<evidence type="ECO:0000256" key="1">
    <source>
        <dbReference type="ARBA" id="ARBA00022729"/>
    </source>
</evidence>
<dbReference type="Gene3D" id="2.60.40.1240">
    <property type="match status" value="1"/>
</dbReference>
<reference evidence="4 5" key="1">
    <citation type="submission" date="2017-02" db="EMBL/GenBank/DDBJ databases">
        <title>The new phylogeny of genus Mycobacterium.</title>
        <authorList>
            <person name="Tortoli E."/>
            <person name="Trovato A."/>
            <person name="Cirillo D.M."/>
        </authorList>
    </citation>
    <scope>NUCLEOTIDE SEQUENCE [LARGE SCALE GENOMIC DNA]</scope>
    <source>
        <strain evidence="4 5">RW6</strain>
    </source>
</reference>
<dbReference type="EMBL" id="MVHF01000010">
    <property type="protein sequence ID" value="ORA35920.1"/>
    <property type="molecule type" value="Genomic_DNA"/>
</dbReference>
<comment type="caution">
    <text evidence="4">The sequence shown here is derived from an EMBL/GenBank/DDBJ whole genome shotgun (WGS) entry which is preliminary data.</text>
</comment>
<evidence type="ECO:0000259" key="3">
    <source>
        <dbReference type="Pfam" id="PF09167"/>
    </source>
</evidence>
<dbReference type="SUPFAM" id="SSF81982">
    <property type="entry name" value="Antigen MPT63/MPB63 (immunoprotective extracellular protein)"/>
    <property type="match status" value="1"/>
</dbReference>
<evidence type="ECO:0000313" key="4">
    <source>
        <dbReference type="EMBL" id="ORA35920.1"/>
    </source>
</evidence>
<dbReference type="AlphaFoldDB" id="A0A1X0B0W0"/>
<accession>A0A1X0B0W0</accession>
<proteinExistence type="predicted"/>
<protein>
    <recommendedName>
        <fullName evidence="3">MPT63-like domain-containing protein</fullName>
    </recommendedName>
</protein>
<dbReference type="Proteomes" id="UP000192448">
    <property type="component" value="Unassembled WGS sequence"/>
</dbReference>
<feature type="domain" description="MPT63-like" evidence="3">
    <location>
        <begin position="30"/>
        <end position="157"/>
    </location>
</feature>
<organism evidence="4 5">
    <name type="scientific">Mycobacterium aquaticum</name>
    <dbReference type="NCBI Taxonomy" id="1927124"/>
    <lineage>
        <taxon>Bacteria</taxon>
        <taxon>Bacillati</taxon>
        <taxon>Actinomycetota</taxon>
        <taxon>Actinomycetes</taxon>
        <taxon>Mycobacteriales</taxon>
        <taxon>Mycobacteriaceae</taxon>
        <taxon>Mycobacterium</taxon>
    </lineage>
</organism>
<feature type="signal peptide" evidence="2">
    <location>
        <begin position="1"/>
        <end position="30"/>
    </location>
</feature>
<dbReference type="GO" id="GO:0005615">
    <property type="term" value="C:extracellular space"/>
    <property type="evidence" value="ECO:0007669"/>
    <property type="project" value="InterPro"/>
</dbReference>
<keyword evidence="1 2" id="KW-0732">Signal</keyword>
<dbReference type="OrthoDB" id="4762478at2"/>
<evidence type="ECO:0000256" key="2">
    <source>
        <dbReference type="SAM" id="SignalP"/>
    </source>
</evidence>
<sequence length="160" mass="16334">MSGLSTAAATTGAVAVVVALGMVTPATSSANPIGSEQQLVESTGSVVAYTVTDLQPTNSTTLNVPGTTGVPLAGRLWSATTTVAAVRGSVVPAMRSFNARTADGQTYRVLDQALAPDLDVSPMSEGQRTTGHIYFDVTGSAPTVVAYNDGAQDRMVWASQ</sequence>
<evidence type="ECO:0000313" key="5">
    <source>
        <dbReference type="Proteomes" id="UP000192448"/>
    </source>
</evidence>
<feature type="chain" id="PRO_5012755203" description="MPT63-like domain-containing protein" evidence="2">
    <location>
        <begin position="31"/>
        <end position="160"/>
    </location>
</feature>
<dbReference type="Pfam" id="PF09167">
    <property type="entry name" value="DUF1942"/>
    <property type="match status" value="1"/>
</dbReference>